<dbReference type="GO" id="GO:1904680">
    <property type="term" value="F:peptide transmembrane transporter activity"/>
    <property type="evidence" value="ECO:0007669"/>
    <property type="project" value="TreeGrafter"/>
</dbReference>
<dbReference type="EMBL" id="CP000677">
    <property type="protein sequence ID" value="ABP64558.1"/>
    <property type="molecule type" value="Genomic_DNA"/>
</dbReference>
<dbReference type="InterPro" id="IPR000914">
    <property type="entry name" value="SBP_5_dom"/>
</dbReference>
<proteinExistence type="inferred from homology"/>
<dbReference type="Gene3D" id="3.90.76.10">
    <property type="entry name" value="Dipeptide-binding Protein, Domain 1"/>
    <property type="match status" value="1"/>
</dbReference>
<dbReference type="Pfam" id="PF00496">
    <property type="entry name" value="SBP_bac_5"/>
    <property type="match status" value="1"/>
</dbReference>
<sequence>MSTGPISRRVALGAVAGAGAAALGGRLLMRQPPGDLPHPASEGGRKSTPRPGGRIRVASTSTSTGDTLDPAKGAVNTDYVRHFMLYSGLTEFDRDLSARPALAESISSDDQKVWTISLRKGVTFHDGKSFTADDVVYSLQRHKDPKVGSKMSDIAKQFASVEALGRNMVRIVLTGPNADLPIILAQSHFLIVPADIQDFSAGNGTGPYRLAEFKPGVRTVVRRSPDFWKPGKPYLDEIELIGIQDEISRVNALLSGDVQLINAVNPRSTRRILASPEHGIVETKSGLYTNLVARQDRLPTGNPDFTAALKHLVDRPLVNRALFRNYGTIGNDQPLPPSHQYFRADLPQTALDLDRAKWHLQRSGLTGIRLPVYASTAAEGSVDMASILQEFGARIGLDLAVNRVPADGYWSTHWMKHPLFFGNSNPRPTADLIFSLFYKSDATWNESGWKDPRFDSLVIEARGEADHERRKQLYGEMQGLVRDHCGSVIPVFISLLDGHDRRLKGLYPVPLGGFMGYTFAEHVWWDA</sequence>
<dbReference type="GO" id="GO:0030288">
    <property type="term" value="C:outer membrane-bounded periplasmic space"/>
    <property type="evidence" value="ECO:0007669"/>
    <property type="project" value="UniProtKB-ARBA"/>
</dbReference>
<dbReference type="PIRSF" id="PIRSF002741">
    <property type="entry name" value="MppA"/>
    <property type="match status" value="1"/>
</dbReference>
<dbReference type="PANTHER" id="PTHR30290">
    <property type="entry name" value="PERIPLASMIC BINDING COMPONENT OF ABC TRANSPORTER"/>
    <property type="match status" value="1"/>
</dbReference>
<dbReference type="CDD" id="cd08503">
    <property type="entry name" value="PBP2_NikA_DppA_OppA_like_17"/>
    <property type="match status" value="1"/>
</dbReference>
<dbReference type="Proteomes" id="UP000009134">
    <property type="component" value="Plasmid pNL2"/>
</dbReference>
<feature type="domain" description="Solute-binding protein family 5" evidence="4">
    <location>
        <begin position="99"/>
        <end position="440"/>
    </location>
</feature>
<keyword evidence="5" id="KW-0614">Plasmid</keyword>
<reference evidence="5 6" key="1">
    <citation type="submission" date="2007-04" db="EMBL/GenBank/DDBJ databases">
        <title>Complete sequence of plasmid pNL2 of Novosphingobium aromaticivorans DSM 12444.</title>
        <authorList>
            <consortium name="US DOE Joint Genome Institute"/>
            <person name="Copeland A."/>
            <person name="Lucas S."/>
            <person name="Lapidus A."/>
            <person name="Barry K."/>
            <person name="Detter J.C."/>
            <person name="Glavina del Rio T."/>
            <person name="Hammon N."/>
            <person name="Israni S."/>
            <person name="Dalin E."/>
            <person name="Tice H."/>
            <person name="Pitluck S."/>
            <person name="Chertkov O."/>
            <person name="Han C."/>
            <person name="Thomson S."/>
            <person name="Schmutz J."/>
            <person name="Larimer F."/>
            <person name="Land M."/>
            <person name="Kyrpides N."/>
            <person name="Ivanova N."/>
            <person name="Fredrickson J."/>
            <person name="Romine M.F."/>
            <person name="Richardson P."/>
        </authorList>
    </citation>
    <scope>NUCLEOTIDE SEQUENCE [LARGE SCALE GENOMIC DNA]</scope>
    <source>
        <strain evidence="6">ATCC 700278 / DSM 12444 / CCUG 56034 / CIP 105152 / NBRC 16084 / F199</strain>
        <plasmid evidence="5 6">pNL2</plasmid>
    </source>
</reference>
<protein>
    <submittedName>
        <fullName evidence="5">Extracellular solute-binding protein, family 5</fullName>
    </submittedName>
</protein>
<dbReference type="eggNOG" id="COG0747">
    <property type="taxonomic scope" value="Bacteria"/>
</dbReference>
<feature type="region of interest" description="Disordered" evidence="3">
    <location>
        <begin position="28"/>
        <end position="69"/>
    </location>
</feature>
<evidence type="ECO:0000313" key="6">
    <source>
        <dbReference type="Proteomes" id="UP000009134"/>
    </source>
</evidence>
<accession>A4XF47</accession>
<geneLocation type="plasmid" evidence="5 6">
    <name>pNL2</name>
</geneLocation>
<evidence type="ECO:0000256" key="3">
    <source>
        <dbReference type="SAM" id="MobiDB-lite"/>
    </source>
</evidence>
<organism evidence="5 6">
    <name type="scientific">Novosphingobium aromaticivorans (strain ATCC 700278 / DSM 12444 / CCUG 56034 / CIP 105152 / NBRC 16084 / F199)</name>
    <dbReference type="NCBI Taxonomy" id="279238"/>
    <lineage>
        <taxon>Bacteria</taxon>
        <taxon>Pseudomonadati</taxon>
        <taxon>Pseudomonadota</taxon>
        <taxon>Alphaproteobacteria</taxon>
        <taxon>Sphingomonadales</taxon>
        <taxon>Sphingomonadaceae</taxon>
        <taxon>Novosphingobium</taxon>
    </lineage>
</organism>
<comment type="subcellular location">
    <subcellularLocation>
        <location evidence="1">Periplasm</location>
    </subcellularLocation>
</comment>
<dbReference type="GO" id="GO:0043190">
    <property type="term" value="C:ATP-binding cassette (ABC) transporter complex"/>
    <property type="evidence" value="ECO:0007669"/>
    <property type="project" value="InterPro"/>
</dbReference>
<dbReference type="RefSeq" id="WP_011906942.1">
    <property type="nucleotide sequence ID" value="NC_009427.1"/>
</dbReference>
<dbReference type="GO" id="GO:0015833">
    <property type="term" value="P:peptide transport"/>
    <property type="evidence" value="ECO:0007669"/>
    <property type="project" value="TreeGrafter"/>
</dbReference>
<comment type="similarity">
    <text evidence="2">Belongs to the bacterial solute-binding protein 5 family.</text>
</comment>
<gene>
    <name evidence="5" type="ordered locus">Saro_3699</name>
</gene>
<dbReference type="InterPro" id="IPR030678">
    <property type="entry name" value="Peptide/Ni-bd"/>
</dbReference>
<keyword evidence="6" id="KW-1185">Reference proteome</keyword>
<dbReference type="Gene3D" id="3.10.105.10">
    <property type="entry name" value="Dipeptide-binding Protein, Domain 3"/>
    <property type="match status" value="1"/>
</dbReference>
<dbReference type="InterPro" id="IPR039424">
    <property type="entry name" value="SBP_5"/>
</dbReference>
<dbReference type="HOGENOM" id="CLU_017028_7_4_5"/>
<dbReference type="AlphaFoldDB" id="A4XF47"/>
<dbReference type="KEGG" id="nar:Saro_3699"/>
<name>A4XF47_NOVAD</name>
<evidence type="ECO:0000259" key="4">
    <source>
        <dbReference type="Pfam" id="PF00496"/>
    </source>
</evidence>
<dbReference type="SUPFAM" id="SSF53850">
    <property type="entry name" value="Periplasmic binding protein-like II"/>
    <property type="match status" value="1"/>
</dbReference>
<evidence type="ECO:0000256" key="1">
    <source>
        <dbReference type="ARBA" id="ARBA00004418"/>
    </source>
</evidence>
<dbReference type="Gene3D" id="3.40.190.10">
    <property type="entry name" value="Periplasmic binding protein-like II"/>
    <property type="match status" value="1"/>
</dbReference>
<evidence type="ECO:0000256" key="2">
    <source>
        <dbReference type="ARBA" id="ARBA00005695"/>
    </source>
</evidence>
<evidence type="ECO:0000313" key="5">
    <source>
        <dbReference type="EMBL" id="ABP64558.1"/>
    </source>
</evidence>